<evidence type="ECO:0000313" key="1">
    <source>
        <dbReference type="EMBL" id="CAG8661394.1"/>
    </source>
</evidence>
<name>A0ABN7US52_GIGMA</name>
<dbReference type="Proteomes" id="UP000789901">
    <property type="component" value="Unassembled WGS sequence"/>
</dbReference>
<evidence type="ECO:0000313" key="2">
    <source>
        <dbReference type="Proteomes" id="UP000789901"/>
    </source>
</evidence>
<protein>
    <submittedName>
        <fullName evidence="1">18307_t:CDS:1</fullName>
    </submittedName>
</protein>
<accession>A0ABN7US52</accession>
<dbReference type="EMBL" id="CAJVQB010005420">
    <property type="protein sequence ID" value="CAG8661394.1"/>
    <property type="molecule type" value="Genomic_DNA"/>
</dbReference>
<reference evidence="1 2" key="1">
    <citation type="submission" date="2021-06" db="EMBL/GenBank/DDBJ databases">
        <authorList>
            <person name="Kallberg Y."/>
            <person name="Tangrot J."/>
            <person name="Rosling A."/>
        </authorList>
    </citation>
    <scope>NUCLEOTIDE SEQUENCE [LARGE SCALE GENOMIC DNA]</scope>
    <source>
        <strain evidence="1 2">120-4 pot B 10/14</strain>
    </source>
</reference>
<feature type="non-terminal residue" evidence="1">
    <location>
        <position position="91"/>
    </location>
</feature>
<gene>
    <name evidence="1" type="ORF">GMARGA_LOCUS9901</name>
</gene>
<comment type="caution">
    <text evidence="1">The sequence shown here is derived from an EMBL/GenBank/DDBJ whole genome shotgun (WGS) entry which is preliminary data.</text>
</comment>
<sequence length="91" mass="10562">MTDISLSAIVKNYGDIYLSTQDTEHSVEFFEELEILPRIWSDTWITNSKLSLAQIAKIMFCWSHKLPKKFAVAESSASAQMIVDWYNFCYD</sequence>
<keyword evidence="2" id="KW-1185">Reference proteome</keyword>
<organism evidence="1 2">
    <name type="scientific">Gigaspora margarita</name>
    <dbReference type="NCBI Taxonomy" id="4874"/>
    <lineage>
        <taxon>Eukaryota</taxon>
        <taxon>Fungi</taxon>
        <taxon>Fungi incertae sedis</taxon>
        <taxon>Mucoromycota</taxon>
        <taxon>Glomeromycotina</taxon>
        <taxon>Glomeromycetes</taxon>
        <taxon>Diversisporales</taxon>
        <taxon>Gigasporaceae</taxon>
        <taxon>Gigaspora</taxon>
    </lineage>
</organism>
<proteinExistence type="predicted"/>